<dbReference type="PANTHER" id="PTHR46481">
    <property type="entry name" value="ZINC FINGER BED DOMAIN-CONTAINING PROTEIN 4"/>
    <property type="match status" value="1"/>
</dbReference>
<evidence type="ECO:0000256" key="2">
    <source>
        <dbReference type="ARBA" id="ARBA00022723"/>
    </source>
</evidence>
<gene>
    <name evidence="6" type="ORF">D9758_008810</name>
</gene>
<proteinExistence type="predicted"/>
<dbReference type="GO" id="GO:0008270">
    <property type="term" value="F:zinc ion binding"/>
    <property type="evidence" value="ECO:0007669"/>
    <property type="project" value="UniProtKB-KW"/>
</dbReference>
<evidence type="ECO:0000256" key="4">
    <source>
        <dbReference type="ARBA" id="ARBA00022833"/>
    </source>
</evidence>
<evidence type="ECO:0000313" key="6">
    <source>
        <dbReference type="EMBL" id="KAF5353057.1"/>
    </source>
</evidence>
<dbReference type="InterPro" id="IPR052035">
    <property type="entry name" value="ZnF_BED_domain_contain"/>
</dbReference>
<comment type="caution">
    <text evidence="6">The sequence shown here is derived from an EMBL/GenBank/DDBJ whole genome shotgun (WGS) entry which is preliminary data.</text>
</comment>
<evidence type="ECO:0000313" key="7">
    <source>
        <dbReference type="Proteomes" id="UP000559256"/>
    </source>
</evidence>
<keyword evidence="3" id="KW-0863">Zinc-finger</keyword>
<evidence type="ECO:0000256" key="1">
    <source>
        <dbReference type="ARBA" id="ARBA00004123"/>
    </source>
</evidence>
<dbReference type="GO" id="GO:0005634">
    <property type="term" value="C:nucleus"/>
    <property type="evidence" value="ECO:0007669"/>
    <property type="project" value="UniProtKB-SubCell"/>
</dbReference>
<evidence type="ECO:0000256" key="3">
    <source>
        <dbReference type="ARBA" id="ARBA00022771"/>
    </source>
</evidence>
<reference evidence="6 7" key="1">
    <citation type="journal article" date="2020" name="ISME J.">
        <title>Uncovering the hidden diversity of litter-decomposition mechanisms in mushroom-forming fungi.</title>
        <authorList>
            <person name="Floudas D."/>
            <person name="Bentzer J."/>
            <person name="Ahren D."/>
            <person name="Johansson T."/>
            <person name="Persson P."/>
            <person name="Tunlid A."/>
        </authorList>
    </citation>
    <scope>NUCLEOTIDE SEQUENCE [LARGE SCALE GENOMIC DNA]</scope>
    <source>
        <strain evidence="6 7">CBS 291.85</strain>
    </source>
</reference>
<dbReference type="SUPFAM" id="SSF53098">
    <property type="entry name" value="Ribonuclease H-like"/>
    <property type="match status" value="1"/>
</dbReference>
<name>A0A8H5D3N9_9AGAR</name>
<keyword evidence="4" id="KW-0862">Zinc</keyword>
<comment type="subcellular location">
    <subcellularLocation>
        <location evidence="1">Nucleus</location>
    </subcellularLocation>
</comment>
<dbReference type="EMBL" id="JAACJM010000064">
    <property type="protein sequence ID" value="KAF5353057.1"/>
    <property type="molecule type" value="Genomic_DNA"/>
</dbReference>
<dbReference type="AlphaFoldDB" id="A0A8H5D3N9"/>
<dbReference type="Proteomes" id="UP000559256">
    <property type="component" value="Unassembled WGS sequence"/>
</dbReference>
<evidence type="ECO:0000256" key="5">
    <source>
        <dbReference type="ARBA" id="ARBA00023242"/>
    </source>
</evidence>
<sequence length="383" mass="43834">MEKNCVVAMEQEGVPLSFLLDFVELGKSHSGKNLGIAFLGILKDFGIESKILGITCDNALNNDKMIAYLERNLVEFPGVSSHIRCFNHVKKAEDMDEVEHALAELAVGMDVEELQTQIREGNSESAKGEDQPDLIVDMLEGFDEDEAEELRRKIVPVTQVLVKLRKISFKTINSSTLLLPQWFSILKEHKKEMVIPRDVQTHWNSSHDMLDYSCIHKQYINEYMSEDAKDVLSEFSLTKVEWKIAEQLREVLSILKDATIYFSRSTPNLATVIPSMDYINNEFEKMILNTELDPAIRVAVSLARVTLNKYYAKTSDVYHIAMVLHPRHKLNYFKSELKYSAASLRSLKLIVRGEFDQGYKKELVDDETSNEMDVDEVEETVKN</sequence>
<organism evidence="6 7">
    <name type="scientific">Tetrapyrgos nigripes</name>
    <dbReference type="NCBI Taxonomy" id="182062"/>
    <lineage>
        <taxon>Eukaryota</taxon>
        <taxon>Fungi</taxon>
        <taxon>Dikarya</taxon>
        <taxon>Basidiomycota</taxon>
        <taxon>Agaricomycotina</taxon>
        <taxon>Agaricomycetes</taxon>
        <taxon>Agaricomycetidae</taxon>
        <taxon>Agaricales</taxon>
        <taxon>Marasmiineae</taxon>
        <taxon>Marasmiaceae</taxon>
        <taxon>Tetrapyrgos</taxon>
    </lineage>
</organism>
<keyword evidence="2" id="KW-0479">Metal-binding</keyword>
<dbReference type="PANTHER" id="PTHR46481:SF10">
    <property type="entry name" value="ZINC FINGER BED DOMAIN-CONTAINING PROTEIN 39"/>
    <property type="match status" value="1"/>
</dbReference>
<evidence type="ECO:0008006" key="8">
    <source>
        <dbReference type="Google" id="ProtNLM"/>
    </source>
</evidence>
<accession>A0A8H5D3N9</accession>
<keyword evidence="7" id="KW-1185">Reference proteome</keyword>
<dbReference type="InterPro" id="IPR012337">
    <property type="entry name" value="RNaseH-like_sf"/>
</dbReference>
<keyword evidence="5" id="KW-0539">Nucleus</keyword>
<protein>
    <recommendedName>
        <fullName evidence="8">Transposase</fullName>
    </recommendedName>
</protein>
<dbReference type="OrthoDB" id="3359487at2759"/>